<proteinExistence type="predicted"/>
<sequence>MGYPLRLVRGPLIHPVTARLSNPLARRLVEGVQTHGSAGHGAHEYYVAQDLRRVATLSGSWEGEPIGVLAPVTPAPQFGFSSTPQIPSLTRVTTFIDRPGA</sequence>
<gene>
    <name evidence="1" type="ORF">GCM10009763_16350</name>
</gene>
<accession>A0ABN2D286</accession>
<organism evidence="1 2">
    <name type="scientific">Dermacoccus profundi</name>
    <dbReference type="NCBI Taxonomy" id="322602"/>
    <lineage>
        <taxon>Bacteria</taxon>
        <taxon>Bacillati</taxon>
        <taxon>Actinomycetota</taxon>
        <taxon>Actinomycetes</taxon>
        <taxon>Micrococcales</taxon>
        <taxon>Dermacoccaceae</taxon>
        <taxon>Dermacoccus</taxon>
    </lineage>
</organism>
<reference evidence="1 2" key="1">
    <citation type="journal article" date="2019" name="Int. J. Syst. Evol. Microbiol.">
        <title>The Global Catalogue of Microorganisms (GCM) 10K type strain sequencing project: providing services to taxonomists for standard genome sequencing and annotation.</title>
        <authorList>
            <consortium name="The Broad Institute Genomics Platform"/>
            <consortium name="The Broad Institute Genome Sequencing Center for Infectious Disease"/>
            <person name="Wu L."/>
            <person name="Ma J."/>
        </authorList>
    </citation>
    <scope>NUCLEOTIDE SEQUENCE [LARGE SCALE GENOMIC DNA]</scope>
    <source>
        <strain evidence="1 2">JCM 14589</strain>
    </source>
</reference>
<evidence type="ECO:0000313" key="2">
    <source>
        <dbReference type="Proteomes" id="UP001500350"/>
    </source>
</evidence>
<keyword evidence="2" id="KW-1185">Reference proteome</keyword>
<evidence type="ECO:0000313" key="1">
    <source>
        <dbReference type="EMBL" id="GAA1568933.1"/>
    </source>
</evidence>
<protein>
    <submittedName>
        <fullName evidence="1">Uncharacterized protein</fullName>
    </submittedName>
</protein>
<dbReference type="Proteomes" id="UP001500350">
    <property type="component" value="Unassembled WGS sequence"/>
</dbReference>
<dbReference type="EMBL" id="BAAANW010000011">
    <property type="protein sequence ID" value="GAA1568933.1"/>
    <property type="molecule type" value="Genomic_DNA"/>
</dbReference>
<name>A0ABN2D286_9MICO</name>
<comment type="caution">
    <text evidence="1">The sequence shown here is derived from an EMBL/GenBank/DDBJ whole genome shotgun (WGS) entry which is preliminary data.</text>
</comment>